<dbReference type="InParanoid" id="A0A218Z2Y7"/>
<evidence type="ECO:0000313" key="2">
    <source>
        <dbReference type="EMBL" id="OWP02397.1"/>
    </source>
</evidence>
<feature type="region of interest" description="Disordered" evidence="1">
    <location>
        <begin position="265"/>
        <end position="302"/>
    </location>
</feature>
<organism evidence="2 3">
    <name type="scientific">Diplocarpon coronariae</name>
    <dbReference type="NCBI Taxonomy" id="2795749"/>
    <lineage>
        <taxon>Eukaryota</taxon>
        <taxon>Fungi</taxon>
        <taxon>Dikarya</taxon>
        <taxon>Ascomycota</taxon>
        <taxon>Pezizomycotina</taxon>
        <taxon>Leotiomycetes</taxon>
        <taxon>Helotiales</taxon>
        <taxon>Drepanopezizaceae</taxon>
        <taxon>Diplocarpon</taxon>
    </lineage>
</organism>
<comment type="caution">
    <text evidence="2">The sequence shown here is derived from an EMBL/GenBank/DDBJ whole genome shotgun (WGS) entry which is preliminary data.</text>
</comment>
<reference evidence="2 3" key="1">
    <citation type="submission" date="2017-04" db="EMBL/GenBank/DDBJ databases">
        <title>Draft genome sequence of Marssonina coronaria NL1: causal agent of apple blotch.</title>
        <authorList>
            <person name="Cheng Q."/>
        </authorList>
    </citation>
    <scope>NUCLEOTIDE SEQUENCE [LARGE SCALE GENOMIC DNA]</scope>
    <source>
        <strain evidence="2 3">NL1</strain>
    </source>
</reference>
<protein>
    <submittedName>
        <fullName evidence="2">Uncharacterized protein</fullName>
    </submittedName>
</protein>
<dbReference type="AlphaFoldDB" id="A0A218Z2Y7"/>
<proteinExistence type="predicted"/>
<feature type="compositionally biased region" description="Pro residues" evidence="1">
    <location>
        <begin position="285"/>
        <end position="294"/>
    </location>
</feature>
<sequence length="440" mass="48170">MSKGVPPPLVPCAPKSPLTRLSSRCWLRGELPEERPQAEPVIQDALDQKCVDPLTWPQQNARLNVTTGSPLETSCSLSRPQSFADFINRRLHSDCRAPGYRTTSVRRGRAARPRELLQELKRRPRAENRPAPVPGPRQHRRRRTRGGDGRSLLQPMRIIRADGGGGNAAGRSVDPPNAEETYQPLPGGVRMLETSRARHGTSPLETERGDGARRSPALRIAGAHCPSRVAVSRLRNVNRLLSPSGLGEQQQQNAPPFGRARIAMSGARGHARSGSPRRLLDQPSRLPPPPPPSPSGSQPEYHFTLSLSRPTFVSLVFAFPFAVAAPPSKRGAADQKGTTRQPAKTPSAVYSAAEWRPGNIWPGCGREETRELRGKLEEGKKSKMCTIKRGSTQSSDMVGNIHLTIHYELDVQPQQKPFKSNDGICSTKPVSHTCAVCRVV</sequence>
<feature type="region of interest" description="Disordered" evidence="1">
    <location>
        <begin position="98"/>
        <end position="185"/>
    </location>
</feature>
<feature type="compositionally biased region" description="Basic and acidic residues" evidence="1">
    <location>
        <begin position="112"/>
        <end position="128"/>
    </location>
</feature>
<accession>A0A218Z2Y7</accession>
<dbReference type="Proteomes" id="UP000242519">
    <property type="component" value="Unassembled WGS sequence"/>
</dbReference>
<dbReference type="EMBL" id="MZNU01000236">
    <property type="protein sequence ID" value="OWP02397.1"/>
    <property type="molecule type" value="Genomic_DNA"/>
</dbReference>
<gene>
    <name evidence="2" type="ORF">B2J93_3185</name>
</gene>
<keyword evidence="3" id="KW-1185">Reference proteome</keyword>
<feature type="region of interest" description="Disordered" evidence="1">
    <location>
        <begin position="327"/>
        <end position="350"/>
    </location>
</feature>
<evidence type="ECO:0000313" key="3">
    <source>
        <dbReference type="Proteomes" id="UP000242519"/>
    </source>
</evidence>
<evidence type="ECO:0000256" key="1">
    <source>
        <dbReference type="SAM" id="MobiDB-lite"/>
    </source>
</evidence>
<name>A0A218Z2Y7_9HELO</name>